<accession>A0A916RBL2</accession>
<keyword evidence="2" id="KW-1185">Reference proteome</keyword>
<sequence>MIRTEPSKSPRERVVARLMERTVSDLSMLPEEIERDARAIADAMASLHGGEWSIQIDHEAGFVLVRLR</sequence>
<reference evidence="1" key="1">
    <citation type="journal article" date="2014" name="Int. J. Syst. Evol. Microbiol.">
        <title>Complete genome sequence of Corynebacterium casei LMG S-19264T (=DSM 44701T), isolated from a smear-ripened cheese.</title>
        <authorList>
            <consortium name="US DOE Joint Genome Institute (JGI-PGF)"/>
            <person name="Walter F."/>
            <person name="Albersmeier A."/>
            <person name="Kalinowski J."/>
            <person name="Ruckert C."/>
        </authorList>
    </citation>
    <scope>NUCLEOTIDE SEQUENCE</scope>
    <source>
        <strain evidence="1">CGMCC 1.15320</strain>
    </source>
</reference>
<proteinExistence type="predicted"/>
<name>A0A916RBL2_9HYPH</name>
<dbReference type="Proteomes" id="UP000636264">
    <property type="component" value="Unassembled WGS sequence"/>
</dbReference>
<reference evidence="1" key="2">
    <citation type="submission" date="2020-09" db="EMBL/GenBank/DDBJ databases">
        <authorList>
            <person name="Sun Q."/>
            <person name="Zhou Y."/>
        </authorList>
    </citation>
    <scope>NUCLEOTIDE SEQUENCE</scope>
    <source>
        <strain evidence="1">CGMCC 1.15320</strain>
    </source>
</reference>
<evidence type="ECO:0000313" key="2">
    <source>
        <dbReference type="Proteomes" id="UP000636264"/>
    </source>
</evidence>
<comment type="caution">
    <text evidence="1">The sequence shown here is derived from an EMBL/GenBank/DDBJ whole genome shotgun (WGS) entry which is preliminary data.</text>
</comment>
<organism evidence="1 2">
    <name type="scientific">Nitratireductor aestuarii</name>
    <dbReference type="NCBI Taxonomy" id="1735103"/>
    <lineage>
        <taxon>Bacteria</taxon>
        <taxon>Pseudomonadati</taxon>
        <taxon>Pseudomonadota</taxon>
        <taxon>Alphaproteobacteria</taxon>
        <taxon>Hyphomicrobiales</taxon>
        <taxon>Phyllobacteriaceae</taxon>
        <taxon>Nitratireductor</taxon>
    </lineage>
</organism>
<protein>
    <submittedName>
        <fullName evidence="1">Uncharacterized protein</fullName>
    </submittedName>
</protein>
<gene>
    <name evidence="1" type="ORF">GCM10011385_00020</name>
</gene>
<evidence type="ECO:0000313" key="1">
    <source>
        <dbReference type="EMBL" id="GGA50781.1"/>
    </source>
</evidence>
<dbReference type="EMBL" id="BMIF01000001">
    <property type="protein sequence ID" value="GGA50781.1"/>
    <property type="molecule type" value="Genomic_DNA"/>
</dbReference>
<dbReference type="AlphaFoldDB" id="A0A916RBL2"/>